<dbReference type="InterPro" id="IPR051811">
    <property type="entry name" value="Cytochrome_c550/c551-like"/>
</dbReference>
<reference evidence="9 10" key="1">
    <citation type="submission" date="2018-02" db="EMBL/GenBank/DDBJ databases">
        <authorList>
            <person name="Cohen D.B."/>
            <person name="Kent A.D."/>
        </authorList>
    </citation>
    <scope>NUCLEOTIDE SEQUENCE [LARGE SCALE GENOMIC DNA]</scope>
    <source>
        <strain evidence="9 10">ULC007</strain>
    </source>
</reference>
<keyword evidence="4" id="KW-0249">Electron transport</keyword>
<evidence type="ECO:0000259" key="8">
    <source>
        <dbReference type="PROSITE" id="PS51007"/>
    </source>
</evidence>
<dbReference type="SUPFAM" id="SSF46626">
    <property type="entry name" value="Cytochrome c"/>
    <property type="match status" value="1"/>
</dbReference>
<keyword evidence="3 6" id="KW-0479">Metal-binding</keyword>
<dbReference type="EMBL" id="PVWG01000005">
    <property type="protein sequence ID" value="PSB20624.1"/>
    <property type="molecule type" value="Genomic_DNA"/>
</dbReference>
<dbReference type="AlphaFoldDB" id="A0A2T1DJM1"/>
<reference evidence="9 10" key="2">
    <citation type="submission" date="2018-03" db="EMBL/GenBank/DDBJ databases">
        <title>The ancient ancestry and fast evolution of plastids.</title>
        <authorList>
            <person name="Moore K.R."/>
            <person name="Magnabosco C."/>
            <person name="Momper L."/>
            <person name="Gold D.A."/>
            <person name="Bosak T."/>
            <person name="Fournier G.P."/>
        </authorList>
    </citation>
    <scope>NUCLEOTIDE SEQUENCE [LARGE SCALE GENOMIC DNA]</scope>
    <source>
        <strain evidence="9 10">ULC007</strain>
    </source>
</reference>
<keyword evidence="2 6" id="KW-0349">Heme</keyword>
<dbReference type="GO" id="GO:0046872">
    <property type="term" value="F:metal ion binding"/>
    <property type="evidence" value="ECO:0007669"/>
    <property type="project" value="UniProtKB-KW"/>
</dbReference>
<protein>
    <submittedName>
        <fullName evidence="9">Cytochrome c</fullName>
    </submittedName>
</protein>
<gene>
    <name evidence="9" type="ORF">C7B65_06890</name>
</gene>
<keyword evidence="7" id="KW-0812">Transmembrane</keyword>
<dbReference type="GO" id="GO:0009055">
    <property type="term" value="F:electron transfer activity"/>
    <property type="evidence" value="ECO:0007669"/>
    <property type="project" value="InterPro"/>
</dbReference>
<keyword evidence="7" id="KW-0472">Membrane</keyword>
<feature type="transmembrane region" description="Helical" evidence="7">
    <location>
        <begin position="15"/>
        <end position="33"/>
    </location>
</feature>
<evidence type="ECO:0000256" key="2">
    <source>
        <dbReference type="ARBA" id="ARBA00022617"/>
    </source>
</evidence>
<dbReference type="PANTHER" id="PTHR37823">
    <property type="entry name" value="CYTOCHROME C-553-LIKE"/>
    <property type="match status" value="1"/>
</dbReference>
<keyword evidence="1" id="KW-0813">Transport</keyword>
<keyword evidence="5 6" id="KW-0408">Iron</keyword>
<evidence type="ECO:0000256" key="7">
    <source>
        <dbReference type="SAM" id="Phobius"/>
    </source>
</evidence>
<evidence type="ECO:0000256" key="1">
    <source>
        <dbReference type="ARBA" id="ARBA00022448"/>
    </source>
</evidence>
<evidence type="ECO:0000313" key="9">
    <source>
        <dbReference type="EMBL" id="PSB20624.1"/>
    </source>
</evidence>
<dbReference type="InterPro" id="IPR009056">
    <property type="entry name" value="Cyt_c-like_dom"/>
</dbReference>
<dbReference type="GO" id="GO:0020037">
    <property type="term" value="F:heme binding"/>
    <property type="evidence" value="ECO:0007669"/>
    <property type="project" value="InterPro"/>
</dbReference>
<dbReference type="OrthoDB" id="7933886at2"/>
<evidence type="ECO:0000256" key="4">
    <source>
        <dbReference type="ARBA" id="ARBA00022982"/>
    </source>
</evidence>
<dbReference type="Pfam" id="PF13442">
    <property type="entry name" value="Cytochrome_CBB3"/>
    <property type="match status" value="1"/>
</dbReference>
<dbReference type="Proteomes" id="UP000238634">
    <property type="component" value="Unassembled WGS sequence"/>
</dbReference>
<keyword evidence="7" id="KW-1133">Transmembrane helix</keyword>
<evidence type="ECO:0000256" key="6">
    <source>
        <dbReference type="PROSITE-ProRule" id="PRU00433"/>
    </source>
</evidence>
<evidence type="ECO:0000313" key="10">
    <source>
        <dbReference type="Proteomes" id="UP000238634"/>
    </source>
</evidence>
<evidence type="ECO:0000256" key="3">
    <source>
        <dbReference type="ARBA" id="ARBA00022723"/>
    </source>
</evidence>
<dbReference type="PANTHER" id="PTHR37823:SF1">
    <property type="entry name" value="CYTOCHROME C-553-LIKE"/>
    <property type="match status" value="1"/>
</dbReference>
<dbReference type="STRING" id="1920490.GCA_001895925_02660"/>
<keyword evidence="10" id="KW-1185">Reference proteome</keyword>
<sequence>MNEQTVKPESPGQRIVLIALVTMLAIVLAIFGFRHLHKPDPYVREVLSRPGDAIQGHAIFQMNCAGCHGLTADGKVGPSLKGVSARKSPVGLIDQVTSGKTPPMPQFQPNPQEMADVLSYLKSL</sequence>
<accession>A0A2T1DJM1</accession>
<dbReference type="RefSeq" id="WP_073070091.1">
    <property type="nucleotide sequence ID" value="NZ_MPPI01000005.1"/>
</dbReference>
<feature type="domain" description="Cytochrome c" evidence="8">
    <location>
        <begin position="51"/>
        <end position="124"/>
    </location>
</feature>
<name>A0A2T1DJM1_9CYAN</name>
<comment type="caution">
    <text evidence="9">The sequence shown here is derived from an EMBL/GenBank/DDBJ whole genome shotgun (WGS) entry which is preliminary data.</text>
</comment>
<dbReference type="PROSITE" id="PS51007">
    <property type="entry name" value="CYTC"/>
    <property type="match status" value="1"/>
</dbReference>
<dbReference type="InterPro" id="IPR036909">
    <property type="entry name" value="Cyt_c-like_dom_sf"/>
</dbReference>
<organism evidence="9 10">
    <name type="scientific">Phormidesmis priestleyi ULC007</name>
    <dbReference type="NCBI Taxonomy" id="1920490"/>
    <lineage>
        <taxon>Bacteria</taxon>
        <taxon>Bacillati</taxon>
        <taxon>Cyanobacteriota</taxon>
        <taxon>Cyanophyceae</taxon>
        <taxon>Leptolyngbyales</taxon>
        <taxon>Leptolyngbyaceae</taxon>
        <taxon>Phormidesmis</taxon>
    </lineage>
</organism>
<proteinExistence type="predicted"/>
<dbReference type="Gene3D" id="1.10.760.10">
    <property type="entry name" value="Cytochrome c-like domain"/>
    <property type="match status" value="1"/>
</dbReference>
<evidence type="ECO:0000256" key="5">
    <source>
        <dbReference type="ARBA" id="ARBA00023004"/>
    </source>
</evidence>